<feature type="compositionally biased region" description="Basic residues" evidence="1">
    <location>
        <begin position="90"/>
        <end position="99"/>
    </location>
</feature>
<dbReference type="Proteomes" id="UP001138751">
    <property type="component" value="Unassembled WGS sequence"/>
</dbReference>
<dbReference type="Gene3D" id="1.10.238.160">
    <property type="match status" value="1"/>
</dbReference>
<reference evidence="2" key="2">
    <citation type="journal article" date="2021" name="Syst. Appl. Microbiol.">
        <title>Roseomonas hellenica sp. nov., isolated from roots of wild-growing Alkanna tinctoria.</title>
        <authorList>
            <person name="Rat A."/>
            <person name="Naranjo H.D."/>
            <person name="Lebbe L."/>
            <person name="Cnockaert M."/>
            <person name="Krigas N."/>
            <person name="Grigoriadou K."/>
            <person name="Maloupa E."/>
            <person name="Willems A."/>
        </authorList>
    </citation>
    <scope>NUCLEOTIDE SEQUENCE</scope>
    <source>
        <strain evidence="2">LMG 31231</strain>
    </source>
</reference>
<evidence type="ECO:0000256" key="1">
    <source>
        <dbReference type="SAM" id="MobiDB-lite"/>
    </source>
</evidence>
<gene>
    <name evidence="2" type="ORF">GXW76_08200</name>
</gene>
<comment type="caution">
    <text evidence="2">The sequence shown here is derived from an EMBL/GenBank/DDBJ whole genome shotgun (WGS) entry which is preliminary data.</text>
</comment>
<feature type="compositionally biased region" description="Gly residues" evidence="1">
    <location>
        <begin position="106"/>
        <end position="115"/>
    </location>
</feature>
<accession>A0A9X9WVH4</accession>
<feature type="region of interest" description="Disordered" evidence="1">
    <location>
        <begin position="67"/>
        <end position="115"/>
    </location>
</feature>
<sequence length="115" mass="12412">MPSGLRILRGEDVYGKEGRTGCSRSQWYRHIAEGRAPPGFMISPQARGWLEHDIDAWIIARVEKGGIDKAPPATPEPYASMVGHNGGPPMKRRRGRPRKNATPPGVFGGPAEGGA</sequence>
<reference evidence="2" key="1">
    <citation type="submission" date="2020-01" db="EMBL/GenBank/DDBJ databases">
        <authorList>
            <person name="Rat A."/>
        </authorList>
    </citation>
    <scope>NUCLEOTIDE SEQUENCE</scope>
    <source>
        <strain evidence="2">LMG 31231</strain>
    </source>
</reference>
<keyword evidence="3" id="KW-1185">Reference proteome</keyword>
<name>A0A9X9WVH4_9PROT</name>
<organism evidence="2 3">
    <name type="scientific">Neoroseomonas soli</name>
    <dbReference type="NCBI Taxonomy" id="1081025"/>
    <lineage>
        <taxon>Bacteria</taxon>
        <taxon>Pseudomonadati</taxon>
        <taxon>Pseudomonadota</taxon>
        <taxon>Alphaproteobacteria</taxon>
        <taxon>Acetobacterales</taxon>
        <taxon>Acetobacteraceae</taxon>
        <taxon>Neoroseomonas</taxon>
    </lineage>
</organism>
<dbReference type="Pfam" id="PF05930">
    <property type="entry name" value="Phage_AlpA"/>
    <property type="match status" value="1"/>
</dbReference>
<dbReference type="InterPro" id="IPR010260">
    <property type="entry name" value="AlpA"/>
</dbReference>
<proteinExistence type="predicted"/>
<dbReference type="EMBL" id="JAAEDM010000015">
    <property type="protein sequence ID" value="MBR0671153.1"/>
    <property type="molecule type" value="Genomic_DNA"/>
</dbReference>
<protein>
    <submittedName>
        <fullName evidence="2">AlpA family phage regulatory protein</fullName>
    </submittedName>
</protein>
<dbReference type="AlphaFoldDB" id="A0A9X9WVH4"/>
<evidence type="ECO:0000313" key="2">
    <source>
        <dbReference type="EMBL" id="MBR0671153.1"/>
    </source>
</evidence>
<evidence type="ECO:0000313" key="3">
    <source>
        <dbReference type="Proteomes" id="UP001138751"/>
    </source>
</evidence>